<feature type="active site" description="Nucleophile" evidence="4">
    <location>
        <position position="331"/>
    </location>
</feature>
<dbReference type="CDD" id="cd01750">
    <property type="entry name" value="GATase1_CobQ"/>
    <property type="match status" value="1"/>
</dbReference>
<dbReference type="PROSITE" id="PS51274">
    <property type="entry name" value="GATASE_COBBQ"/>
    <property type="match status" value="1"/>
</dbReference>
<keyword evidence="3 4" id="KW-0315">Glutamine amidotransferase</keyword>
<dbReference type="InterPro" id="IPR011698">
    <property type="entry name" value="GATase_3"/>
</dbReference>
<dbReference type="InterPro" id="IPR027417">
    <property type="entry name" value="P-loop_NTPase"/>
</dbReference>
<dbReference type="Pfam" id="PF07685">
    <property type="entry name" value="GATase_3"/>
    <property type="match status" value="1"/>
</dbReference>
<dbReference type="HAMAP" id="MF_00028">
    <property type="entry name" value="CobQ"/>
    <property type="match status" value="1"/>
</dbReference>
<dbReference type="AlphaFoldDB" id="A0A1T5BAG2"/>
<accession>A0A1T5BAG2</accession>
<protein>
    <recommendedName>
        <fullName evidence="4">Cobyric acid synthase</fullName>
    </recommendedName>
</protein>
<evidence type="ECO:0000259" key="5">
    <source>
        <dbReference type="Pfam" id="PF01656"/>
    </source>
</evidence>
<dbReference type="UniPathway" id="UPA00148"/>
<dbReference type="PROSITE" id="PS51273">
    <property type="entry name" value="GATASE_TYPE_1"/>
    <property type="match status" value="1"/>
</dbReference>
<dbReference type="OrthoDB" id="9808302at2"/>
<dbReference type="InterPro" id="IPR029062">
    <property type="entry name" value="Class_I_gatase-like"/>
</dbReference>
<dbReference type="PANTHER" id="PTHR21343:SF1">
    <property type="entry name" value="COBYRIC ACID SYNTHASE"/>
    <property type="match status" value="1"/>
</dbReference>
<dbReference type="GO" id="GO:0009236">
    <property type="term" value="P:cobalamin biosynthetic process"/>
    <property type="evidence" value="ECO:0007669"/>
    <property type="project" value="UniProtKB-UniRule"/>
</dbReference>
<organism evidence="7 8">
    <name type="scientific">Acetoanaerobium noterae</name>
    <dbReference type="NCBI Taxonomy" id="745369"/>
    <lineage>
        <taxon>Bacteria</taxon>
        <taxon>Bacillati</taxon>
        <taxon>Bacillota</taxon>
        <taxon>Clostridia</taxon>
        <taxon>Peptostreptococcales</taxon>
        <taxon>Filifactoraceae</taxon>
        <taxon>Acetoanaerobium</taxon>
    </lineage>
</organism>
<evidence type="ECO:0000313" key="8">
    <source>
        <dbReference type="Proteomes" id="UP000243406"/>
    </source>
</evidence>
<evidence type="ECO:0000256" key="4">
    <source>
        <dbReference type="HAMAP-Rule" id="MF_00028"/>
    </source>
</evidence>
<comment type="pathway">
    <text evidence="1 4">Cofactor biosynthesis; adenosylcobalamin biosynthesis.</text>
</comment>
<sequence length="506" mass="56348">MKKSIMFQGTASGVGKSLINTAFCRIFTEDGYNVAPFKSQNMALNSFITADGKEMGRAQVVQAEAANKKPDVRMNPILLKPTTDRKSQVIVMGKVKDNLDAVTYHKEKNSLREVVESTYTELLDENDIIVIEGAGSPAEINLRENDFVNMGMAKIAKSPVVIVGDIDRGGVFASLYGTIMLLTPEERAYVKGVIINKFRGDIEILKPGLDMLEELIGVPVLGVVPYTNLNIEDEDSLTDKFRIKEKKNKAISVNVIRLPHISNFTDFDIFETFDDVQLTYIDGLTSLDDSDLIIIPGTKNTIEDLIFLRESGLEKQIIKAHKNNIPIIGICGGYQMLGTKIKDPDGVECGIEEIAGMSLIDLETIFEDEKVTSQVSAKIEFDVENSIFSGIKGTNIKGYEIHCGRSINETGAIKILEKHGELADYKEGSINIKGNVFGTYIHGIFDSMEFTKKILSNIRKARGLESKQEEFSTYEEFKENEYKKLAAHVRAHVDTKKIYEIMEKGI</sequence>
<reference evidence="8" key="1">
    <citation type="submission" date="2017-02" db="EMBL/GenBank/DDBJ databases">
        <authorList>
            <person name="Varghese N."/>
            <person name="Submissions S."/>
        </authorList>
    </citation>
    <scope>NUCLEOTIDE SEQUENCE [LARGE SCALE GENOMIC DNA]</scope>
    <source>
        <strain evidence="8">ATCC 35199</strain>
    </source>
</reference>
<dbReference type="InterPro" id="IPR033949">
    <property type="entry name" value="CobQ_GATase1"/>
</dbReference>
<evidence type="ECO:0000313" key="7">
    <source>
        <dbReference type="EMBL" id="SKB43873.1"/>
    </source>
</evidence>
<dbReference type="Gene3D" id="3.40.50.880">
    <property type="match status" value="1"/>
</dbReference>
<feature type="domain" description="CobQ/CobB/MinD/ParA nucleotide binding" evidence="5">
    <location>
        <begin position="5"/>
        <end position="229"/>
    </location>
</feature>
<gene>
    <name evidence="4" type="primary">cobQ</name>
    <name evidence="7" type="ORF">SAMN02745120_1451</name>
</gene>
<name>A0A1T5BAG2_9FIRM</name>
<keyword evidence="8" id="KW-1185">Reference proteome</keyword>
<feature type="domain" description="CobB/CobQ-like glutamine amidotransferase" evidence="6">
    <location>
        <begin position="253"/>
        <end position="449"/>
    </location>
</feature>
<evidence type="ECO:0000256" key="2">
    <source>
        <dbReference type="ARBA" id="ARBA00022573"/>
    </source>
</evidence>
<dbReference type="InterPro" id="IPR004459">
    <property type="entry name" value="CobQ_synth"/>
</dbReference>
<keyword evidence="2 4" id="KW-0169">Cobalamin biosynthesis</keyword>
<dbReference type="Gene3D" id="3.40.50.300">
    <property type="entry name" value="P-loop containing nucleotide triphosphate hydrolases"/>
    <property type="match status" value="1"/>
</dbReference>
<evidence type="ECO:0000256" key="1">
    <source>
        <dbReference type="ARBA" id="ARBA00004953"/>
    </source>
</evidence>
<dbReference type="RefSeq" id="WP_079589341.1">
    <property type="nucleotide sequence ID" value="NZ_FUYN01000003.1"/>
</dbReference>
<dbReference type="NCBIfam" id="TIGR00313">
    <property type="entry name" value="cobQ"/>
    <property type="match status" value="1"/>
</dbReference>
<evidence type="ECO:0000259" key="6">
    <source>
        <dbReference type="Pfam" id="PF07685"/>
    </source>
</evidence>
<dbReference type="Proteomes" id="UP000243406">
    <property type="component" value="Unassembled WGS sequence"/>
</dbReference>
<comment type="function">
    <text evidence="4">Catalyzes amidations at positions B, D, E, and G on adenosylcobyrinic A,C-diamide. NH(2) groups are provided by glutamine, and one molecule of ATP is hydrogenolyzed for each amidation.</text>
</comment>
<proteinExistence type="inferred from homology"/>
<dbReference type="CDD" id="cd05389">
    <property type="entry name" value="CobQ_N"/>
    <property type="match status" value="1"/>
</dbReference>
<dbReference type="GO" id="GO:0003824">
    <property type="term" value="F:catalytic activity"/>
    <property type="evidence" value="ECO:0007669"/>
    <property type="project" value="InterPro"/>
</dbReference>
<dbReference type="PANTHER" id="PTHR21343">
    <property type="entry name" value="DETHIOBIOTIN SYNTHETASE"/>
    <property type="match status" value="1"/>
</dbReference>
<dbReference type="SUPFAM" id="SSF52540">
    <property type="entry name" value="P-loop containing nucleoside triphosphate hydrolases"/>
    <property type="match status" value="1"/>
</dbReference>
<dbReference type="EMBL" id="FUYN01000003">
    <property type="protein sequence ID" value="SKB43873.1"/>
    <property type="molecule type" value="Genomic_DNA"/>
</dbReference>
<dbReference type="InterPro" id="IPR047045">
    <property type="entry name" value="CobQ_N"/>
</dbReference>
<dbReference type="NCBIfam" id="NF001989">
    <property type="entry name" value="PRK00784.1"/>
    <property type="match status" value="1"/>
</dbReference>
<comment type="similarity">
    <text evidence="4">Belongs to the CobB/CobQ family. CobQ subfamily.</text>
</comment>
<dbReference type="SUPFAM" id="SSF52317">
    <property type="entry name" value="Class I glutamine amidotransferase-like"/>
    <property type="match status" value="1"/>
</dbReference>
<feature type="active site" evidence="4">
    <location>
        <position position="442"/>
    </location>
</feature>
<dbReference type="GO" id="GO:0015420">
    <property type="term" value="F:ABC-type vitamin B12 transporter activity"/>
    <property type="evidence" value="ECO:0007669"/>
    <property type="project" value="UniProtKB-UniRule"/>
</dbReference>
<evidence type="ECO:0000256" key="3">
    <source>
        <dbReference type="ARBA" id="ARBA00022962"/>
    </source>
</evidence>
<dbReference type="Pfam" id="PF01656">
    <property type="entry name" value="CbiA"/>
    <property type="match status" value="1"/>
</dbReference>
<dbReference type="InterPro" id="IPR002586">
    <property type="entry name" value="CobQ/CobB/MinD/ParA_Nub-bd_dom"/>
</dbReference>